<evidence type="ECO:0000256" key="3">
    <source>
        <dbReference type="ARBA" id="ARBA00004997"/>
    </source>
</evidence>
<evidence type="ECO:0000256" key="18">
    <source>
        <dbReference type="ARBA" id="ARBA00048152"/>
    </source>
</evidence>
<dbReference type="GO" id="GO:0006950">
    <property type="term" value="P:response to stress"/>
    <property type="evidence" value="ECO:0007669"/>
    <property type="project" value="UniProtKB-ARBA"/>
</dbReference>
<evidence type="ECO:0000256" key="16">
    <source>
        <dbReference type="ARBA" id="ARBA00023152"/>
    </source>
</evidence>
<dbReference type="EMBL" id="CVRB01000004">
    <property type="protein sequence ID" value="CRK84392.1"/>
    <property type="molecule type" value="Genomic_DNA"/>
</dbReference>
<evidence type="ECO:0000256" key="6">
    <source>
        <dbReference type="ARBA" id="ARBA00011881"/>
    </source>
</evidence>
<dbReference type="InterPro" id="IPR015813">
    <property type="entry name" value="Pyrv/PenolPyrv_kinase-like_dom"/>
</dbReference>
<evidence type="ECO:0000256" key="14">
    <source>
        <dbReference type="ARBA" id="ARBA00022842"/>
    </source>
</evidence>
<evidence type="ECO:0000259" key="22">
    <source>
        <dbReference type="Pfam" id="PF00391"/>
    </source>
</evidence>
<evidence type="ECO:0000256" key="20">
    <source>
        <dbReference type="RuleBase" id="RU000504"/>
    </source>
</evidence>
<evidence type="ECO:0000256" key="8">
    <source>
        <dbReference type="ARBA" id="ARBA00018587"/>
    </source>
</evidence>
<evidence type="ECO:0000256" key="10">
    <source>
        <dbReference type="ARBA" id="ARBA00022723"/>
    </source>
</evidence>
<dbReference type="NCBIfam" id="NF004491">
    <property type="entry name" value="PRK05826.1"/>
    <property type="match status" value="1"/>
</dbReference>
<keyword evidence="10" id="KW-0479">Metal-binding</keyword>
<keyword evidence="15" id="KW-0630">Potassium</keyword>
<keyword evidence="14 20" id="KW-0460">Magnesium</keyword>
<evidence type="ECO:0000256" key="11">
    <source>
        <dbReference type="ARBA" id="ARBA00022741"/>
    </source>
</evidence>
<dbReference type="Gene3D" id="3.40.1380.20">
    <property type="entry name" value="Pyruvate kinase, C-terminal domain"/>
    <property type="match status" value="1"/>
</dbReference>
<dbReference type="CDD" id="cd00288">
    <property type="entry name" value="Pyruvate_Kinase"/>
    <property type="match status" value="1"/>
</dbReference>
<feature type="domain" description="Pyruvate kinase C-terminal" evidence="23">
    <location>
        <begin position="359"/>
        <end position="471"/>
    </location>
</feature>
<dbReference type="Gene3D" id="2.40.33.10">
    <property type="entry name" value="PK beta-barrel domain-like"/>
    <property type="match status" value="1"/>
</dbReference>
<dbReference type="PROSITE" id="PS00110">
    <property type="entry name" value="PYRUVATE_KINASE"/>
    <property type="match status" value="1"/>
</dbReference>
<evidence type="ECO:0000256" key="2">
    <source>
        <dbReference type="ARBA" id="ARBA00001958"/>
    </source>
</evidence>
<dbReference type="InterPro" id="IPR015795">
    <property type="entry name" value="Pyrv_Knase_C"/>
</dbReference>
<evidence type="ECO:0000256" key="17">
    <source>
        <dbReference type="ARBA" id="ARBA00023317"/>
    </source>
</evidence>
<dbReference type="SUPFAM" id="SSF52935">
    <property type="entry name" value="PK C-terminal domain-like"/>
    <property type="match status" value="1"/>
</dbReference>
<dbReference type="Pfam" id="PF00224">
    <property type="entry name" value="PK"/>
    <property type="match status" value="1"/>
</dbReference>
<dbReference type="InterPro" id="IPR036918">
    <property type="entry name" value="Pyrv_Knase_C_sf"/>
</dbReference>
<organism evidence="24 25">
    <name type="scientific">Neobacillus massiliamazoniensis</name>
    <dbReference type="NCBI Taxonomy" id="1499688"/>
    <lineage>
        <taxon>Bacteria</taxon>
        <taxon>Bacillati</taxon>
        <taxon>Bacillota</taxon>
        <taxon>Bacilli</taxon>
        <taxon>Bacillales</taxon>
        <taxon>Bacillaceae</taxon>
        <taxon>Neobacillus</taxon>
    </lineage>
</organism>
<dbReference type="Gene3D" id="3.20.20.60">
    <property type="entry name" value="Phosphoenolpyruvate-binding domains"/>
    <property type="match status" value="1"/>
</dbReference>
<comment type="cofactor">
    <cofactor evidence="2">
        <name>K(+)</name>
        <dbReference type="ChEBI" id="CHEBI:29103"/>
    </cofactor>
</comment>
<dbReference type="SUPFAM" id="SSF50800">
    <property type="entry name" value="PK beta-barrel domain-like"/>
    <property type="match status" value="1"/>
</dbReference>
<dbReference type="InterPro" id="IPR018209">
    <property type="entry name" value="Pyrv_Knase_AS"/>
</dbReference>
<keyword evidence="12 20" id="KW-0418">Kinase</keyword>
<dbReference type="GO" id="GO:0030955">
    <property type="term" value="F:potassium ion binding"/>
    <property type="evidence" value="ECO:0007669"/>
    <property type="project" value="UniProtKB-UniRule"/>
</dbReference>
<dbReference type="GO" id="GO:0016301">
    <property type="term" value="F:kinase activity"/>
    <property type="evidence" value="ECO:0007669"/>
    <property type="project" value="UniProtKB-KW"/>
</dbReference>
<dbReference type="GO" id="GO:0005524">
    <property type="term" value="F:ATP binding"/>
    <property type="evidence" value="ECO:0007669"/>
    <property type="project" value="UniProtKB-KW"/>
</dbReference>
<dbReference type="InterPro" id="IPR015793">
    <property type="entry name" value="Pyrv_Knase_brl"/>
</dbReference>
<keyword evidence="25" id="KW-1185">Reference proteome</keyword>
<comment type="similarity">
    <text evidence="5 20">Belongs to the pyruvate kinase family.</text>
</comment>
<dbReference type="GO" id="GO:0000287">
    <property type="term" value="F:magnesium ion binding"/>
    <property type="evidence" value="ECO:0007669"/>
    <property type="project" value="UniProtKB-UniRule"/>
</dbReference>
<accession>A0A0U1P2P7</accession>
<feature type="domain" description="Pyruvate kinase barrel" evidence="21">
    <location>
        <begin position="3"/>
        <end position="326"/>
    </location>
</feature>
<comment type="cofactor">
    <cofactor evidence="1">
        <name>Mg(2+)</name>
        <dbReference type="ChEBI" id="CHEBI:18420"/>
    </cofactor>
</comment>
<evidence type="ECO:0000256" key="15">
    <source>
        <dbReference type="ARBA" id="ARBA00022958"/>
    </source>
</evidence>
<evidence type="ECO:0000256" key="13">
    <source>
        <dbReference type="ARBA" id="ARBA00022840"/>
    </source>
</evidence>
<name>A0A0U1P2P7_9BACI</name>
<dbReference type="OrthoDB" id="9812123at2"/>
<evidence type="ECO:0000256" key="12">
    <source>
        <dbReference type="ARBA" id="ARBA00022777"/>
    </source>
</evidence>
<dbReference type="Pfam" id="PF00391">
    <property type="entry name" value="PEP-utilizers"/>
    <property type="match status" value="1"/>
</dbReference>
<keyword evidence="16 20" id="KW-0324">Glycolysis</keyword>
<keyword evidence="13" id="KW-0067">ATP-binding</keyword>
<proteinExistence type="inferred from homology"/>
<gene>
    <name evidence="24" type="primary">pyk</name>
    <name evidence="24" type="ORF">BN000_04404</name>
</gene>
<dbReference type="FunFam" id="2.40.33.10:FF:000001">
    <property type="entry name" value="Pyruvate kinase"/>
    <property type="match status" value="1"/>
</dbReference>
<dbReference type="STRING" id="1499688.BN000_04404"/>
<dbReference type="PANTHER" id="PTHR11817">
    <property type="entry name" value="PYRUVATE KINASE"/>
    <property type="match status" value="1"/>
</dbReference>
<evidence type="ECO:0000313" key="24">
    <source>
        <dbReference type="EMBL" id="CRK84392.1"/>
    </source>
</evidence>
<dbReference type="InterPro" id="IPR011037">
    <property type="entry name" value="Pyrv_Knase-like_insert_dom_sf"/>
</dbReference>
<dbReference type="NCBIfam" id="TIGR01064">
    <property type="entry name" value="pyruv_kin"/>
    <property type="match status" value="1"/>
</dbReference>
<evidence type="ECO:0000256" key="9">
    <source>
        <dbReference type="ARBA" id="ARBA00022679"/>
    </source>
</evidence>
<dbReference type="NCBIfam" id="NF004978">
    <property type="entry name" value="PRK06354.1"/>
    <property type="match status" value="1"/>
</dbReference>
<dbReference type="InterPro" id="IPR040442">
    <property type="entry name" value="Pyrv_kinase-like_dom_sf"/>
</dbReference>
<evidence type="ECO:0000256" key="19">
    <source>
        <dbReference type="NCBIfam" id="TIGR01064"/>
    </source>
</evidence>
<keyword evidence="17 24" id="KW-0670">Pyruvate</keyword>
<sequence length="587" mass="62998">MLRKTKIVCTIGPASESVEKLTQLIQAGMNVARLNFSHGNFEEHGQRIKNIREAAKLTGKTIAILLDTKGPEIRTHNMQNGAIELKSGENIIVSMTEVEGTTEKFSITYSGLMEDVHVGSKILLDDGLIGLEVTEIDHSAKELHTKILNSGTLKNKKGVNVPGVSVNLPGITEKDRQDILFGIEQGIDFIAASFVRRAKDVLEIRQLLEENNATHIHIIPKIENQEGVDNIDEILEIAQGLMVARGDLGVEIPAEEVPLVQKMLIKKCNALAKPVITATQMLDSMQRNPRPTRAEASDVANAIFDGTDAIMLSGETAAGTYPVEAVQTMHNIALRTEQALNHKEILSSRSKDTEHNLTDAIGQSVAHTALNLDVNAIITPTESGHTARMISKYRPMAPIVAITSNASTCRILSLAWGVYPQLGKKATTTDEMLEIAVEESLNSGIVKHGNLVVITAGVPVGEAGTTNLMKIYVVGDVLAKAQGIGRKSAFGKVVLAHDAKEAMEKVVPGSILVTIGSDRDMIPAIEKCAALITEEGGLTSHAAVVGLNLSIPVIVGVENALQIFKEGQEVTVDATRGIIYNGHASVL</sequence>
<dbReference type="InterPro" id="IPR008279">
    <property type="entry name" value="PEP-util_enz_mobile_dom"/>
</dbReference>
<keyword evidence="9 20" id="KW-0808">Transferase</keyword>
<dbReference type="FunFam" id="3.20.20.60:FF:000001">
    <property type="entry name" value="Pyruvate kinase"/>
    <property type="match status" value="1"/>
</dbReference>
<dbReference type="GO" id="GO:0004743">
    <property type="term" value="F:pyruvate kinase activity"/>
    <property type="evidence" value="ECO:0007669"/>
    <property type="project" value="UniProtKB-UniRule"/>
</dbReference>
<dbReference type="InterPro" id="IPR015806">
    <property type="entry name" value="Pyrv_Knase_insert_dom_sf"/>
</dbReference>
<dbReference type="InterPro" id="IPR001697">
    <property type="entry name" value="Pyr_Knase"/>
</dbReference>
<dbReference type="UniPathway" id="UPA00109">
    <property type="reaction ID" value="UER00188"/>
</dbReference>
<dbReference type="InterPro" id="IPR036637">
    <property type="entry name" value="Phosphohistidine_dom_sf"/>
</dbReference>
<evidence type="ECO:0000259" key="21">
    <source>
        <dbReference type="Pfam" id="PF00224"/>
    </source>
</evidence>
<comment type="similarity">
    <text evidence="4">In the C-terminal section; belongs to the PEP-utilizing enzyme family.</text>
</comment>
<dbReference type="SUPFAM" id="SSF51621">
    <property type="entry name" value="Phosphoenolpyruvate/pyruvate domain"/>
    <property type="match status" value="1"/>
</dbReference>
<evidence type="ECO:0000256" key="7">
    <source>
        <dbReference type="ARBA" id="ARBA00012142"/>
    </source>
</evidence>
<dbReference type="FunFam" id="3.40.1380.20:FF:000007">
    <property type="entry name" value="Pyruvate kinase"/>
    <property type="match status" value="1"/>
</dbReference>
<dbReference type="Pfam" id="PF02887">
    <property type="entry name" value="PK_C"/>
    <property type="match status" value="1"/>
</dbReference>
<evidence type="ECO:0000259" key="23">
    <source>
        <dbReference type="Pfam" id="PF02887"/>
    </source>
</evidence>
<dbReference type="RefSeq" id="WP_090638051.1">
    <property type="nucleotide sequence ID" value="NZ_CVRB01000004.1"/>
</dbReference>
<dbReference type="FunFam" id="3.50.30.10:FF:000004">
    <property type="entry name" value="Pyruvate kinase"/>
    <property type="match status" value="1"/>
</dbReference>
<dbReference type="PRINTS" id="PR01050">
    <property type="entry name" value="PYRUVTKNASE"/>
</dbReference>
<comment type="catalytic activity">
    <reaction evidence="18 20">
        <text>pyruvate + ATP = phosphoenolpyruvate + ADP + H(+)</text>
        <dbReference type="Rhea" id="RHEA:18157"/>
        <dbReference type="ChEBI" id="CHEBI:15361"/>
        <dbReference type="ChEBI" id="CHEBI:15378"/>
        <dbReference type="ChEBI" id="CHEBI:30616"/>
        <dbReference type="ChEBI" id="CHEBI:58702"/>
        <dbReference type="ChEBI" id="CHEBI:456216"/>
        <dbReference type="EC" id="2.7.1.40"/>
    </reaction>
</comment>
<protein>
    <recommendedName>
        <fullName evidence="8 19">Pyruvate kinase</fullName>
        <ecNumber evidence="7 19">2.7.1.40</ecNumber>
    </recommendedName>
</protein>
<comment type="subunit">
    <text evidence="6">Homotetramer.</text>
</comment>
<evidence type="ECO:0000256" key="4">
    <source>
        <dbReference type="ARBA" id="ARBA00006237"/>
    </source>
</evidence>
<feature type="domain" description="PEP-utilising enzyme mobile" evidence="22">
    <location>
        <begin position="508"/>
        <end position="577"/>
    </location>
</feature>
<evidence type="ECO:0000313" key="25">
    <source>
        <dbReference type="Proteomes" id="UP000199087"/>
    </source>
</evidence>
<evidence type="ECO:0000256" key="5">
    <source>
        <dbReference type="ARBA" id="ARBA00008663"/>
    </source>
</evidence>
<reference evidence="25" key="1">
    <citation type="submission" date="2015-05" db="EMBL/GenBank/DDBJ databases">
        <authorList>
            <person name="Urmite Genomes"/>
        </authorList>
    </citation>
    <scope>NUCLEOTIDE SEQUENCE [LARGE SCALE GENOMIC DNA]</scope>
    <source>
        <strain evidence="25">LF1</strain>
    </source>
</reference>
<keyword evidence="11" id="KW-0547">Nucleotide-binding</keyword>
<dbReference type="SUPFAM" id="SSF52009">
    <property type="entry name" value="Phosphohistidine domain"/>
    <property type="match status" value="1"/>
</dbReference>
<dbReference type="Proteomes" id="UP000199087">
    <property type="component" value="Unassembled WGS sequence"/>
</dbReference>
<dbReference type="EC" id="2.7.1.40" evidence="7 19"/>
<comment type="pathway">
    <text evidence="3 20">Carbohydrate degradation; glycolysis; pyruvate from D-glyceraldehyde 3-phosphate: step 5/5.</text>
</comment>
<evidence type="ECO:0000256" key="1">
    <source>
        <dbReference type="ARBA" id="ARBA00001946"/>
    </source>
</evidence>
<dbReference type="AlphaFoldDB" id="A0A0U1P2P7"/>
<dbReference type="Gene3D" id="3.50.30.10">
    <property type="entry name" value="Phosphohistidine domain"/>
    <property type="match status" value="1"/>
</dbReference>